<proteinExistence type="predicted"/>
<reference evidence="1 2" key="1">
    <citation type="submission" date="2020-06" db="EMBL/GenBank/DDBJ databases">
        <authorList>
            <person name="Chuat V."/>
        </authorList>
    </citation>
    <scope>NUCLEOTIDE SEQUENCE [LARGE SCALE GENOMIC DNA]</scope>
    <source>
        <strain evidence="1">STH_CIRM_998</strain>
    </source>
</reference>
<dbReference type="EMBL" id="LR822027">
    <property type="protein sequence ID" value="CAD0152635.1"/>
    <property type="molecule type" value="Genomic_DNA"/>
</dbReference>
<sequence>MCVFFCLKTMKQIEIDPTLSCIFMMVRMFFIVRSHFLAILGRLFQPWKIIPTFKRNPDISRMIVVAIDNDGPARMNEDSAWSIKNRISQVCSLAVRA</sequence>
<name>A0A7U7C4U4_STRTR</name>
<accession>A0A7U7C4U4</accession>
<organism evidence="1 2">
    <name type="scientific">Streptococcus thermophilus</name>
    <dbReference type="NCBI Taxonomy" id="1308"/>
    <lineage>
        <taxon>Bacteria</taxon>
        <taxon>Bacillati</taxon>
        <taxon>Bacillota</taxon>
        <taxon>Bacilli</taxon>
        <taxon>Lactobacillales</taxon>
        <taxon>Streptococcaceae</taxon>
        <taxon>Streptococcus</taxon>
    </lineage>
</organism>
<dbReference type="Proteomes" id="UP000509791">
    <property type="component" value="Chromosome"/>
</dbReference>
<evidence type="ECO:0000313" key="2">
    <source>
        <dbReference type="Proteomes" id="UP000509791"/>
    </source>
</evidence>
<dbReference type="AlphaFoldDB" id="A0A7U7C4U4"/>
<gene>
    <name evidence="1" type="ORF">STHERMO_1354</name>
</gene>
<protein>
    <submittedName>
        <fullName evidence="1">Uncharacterized protein</fullName>
    </submittedName>
</protein>
<evidence type="ECO:0000313" key="1">
    <source>
        <dbReference type="EMBL" id="CAD0152635.1"/>
    </source>
</evidence>